<dbReference type="OrthoDB" id="6262491at2759"/>
<feature type="region of interest" description="Disordered" evidence="4">
    <location>
        <begin position="335"/>
        <end position="364"/>
    </location>
</feature>
<feature type="repeat" description="WD" evidence="3">
    <location>
        <begin position="1101"/>
        <end position="1134"/>
    </location>
</feature>
<dbReference type="SMART" id="SM00320">
    <property type="entry name" value="WD40"/>
    <property type="match status" value="3"/>
</dbReference>
<name>A0A2G5F034_AQUCA</name>
<dbReference type="InterPro" id="IPR016024">
    <property type="entry name" value="ARM-type_fold"/>
</dbReference>
<evidence type="ECO:0000256" key="4">
    <source>
        <dbReference type="SAM" id="MobiDB-lite"/>
    </source>
</evidence>
<evidence type="ECO:0000259" key="6">
    <source>
        <dbReference type="Pfam" id="PF23628"/>
    </source>
</evidence>
<sequence length="1344" mass="151908">MEVFHSKPVYLDSETLDFQFIRVFVVQINQYILKFLEDPETRNSLRQRCTSMLQIQKQEFFEFSEHSVLSNLYWGIESIEAAIQAKWPEEKISRLKSSERMLQVPALIQEHGSTGGIQNNYLISCSYFYLSLVRKLQRDDWQVTLHFLHAMLIHPRLVRTEFMPELWENVILPQLMSRKQQSGLGESQSESLVDFFDSAFDEPTRQLARRYKDRLIYCQVMLYGENPQWKLGERIAQLEESQSFTYSTSTSSESMDSTEHGNGWPKFQDCEKVHPLDIQGSRTGESEKASACIVTRQIGNTPLQDDGKAFLEKLNEVYNSDAKATSAVKSLQEMLKDSQSDTPVSSCSYNSPDGSPSNMEKRNSLEKRVDKIEGFGSRLSTTEADNSKPEISRRLQTTCSISKPPEATEYLMQKDDYEVYTSYFFPRRILSSISDLNLPSLETGDIGSDTVSKHVEGTNLRRPEKHDFRLFDHIPSQSINNYSFTHKDRHGNSARKSQDIVRRKNLSKTSLHPEKDEHIEMMRIFEHAISTLCFSELIGQCEENFVEVSVIWEVLNNKSEARYSLLKDEILDHLLNAISTSHEENIIRASVFILTTIISKNKAAIEDIKRRGLRLCDLASALKRNVHEAAILIYMVNPSPKEIKALELLPALLDVACTSNRDVPISIQLTPLAASLMIIEVLVTEFDFTTNSMHLAAISSPPVVTRLANAAADKNTEEIISLAAILIKCMQYDGKCKQILSQFTSMGPFIRLLRSNEKPAKITGLRFFHEILQMPRSSAIHLLYQIQEADSLNTAHALMSGIQHLEPEHQVLASNLLLQLDMLVTEDSSGKSIFRDEAMEVLLKAMISEQSSKQVLSASILSNIGGTYAWAGEPYTAAWLVKRIGLTSNRHRNMIRNFDWSDQSLQDGGIDAWCSKVAQNFIAIGNPVFHALEKGLRSKTRCVSRDCLIAVAWLGCEIAKKSPSDIRYSACQILLSGIEQFLHPGVDLDERLLACLSVYNYASGEGMQKLMHFSEGVQESLRRLSSITWIADELLKVTEYFLPAKSRVSCVHTQILEAGYNCGVAASALIYYKGQLYSGHSDGSIKVWDIEGQTAMLVWDVKEHKNAVTCFTLSEPGDSLVSGSADSTIRVWQMVQRRLECVEVIGAKEPVHKLESYKNFIFVITKSRGVKVVFDKSRKVKSICKNKHVKCMAIVQGKLYVGCRDSSIQEVDIKNEREQEIKAPSKRWWKQNKPVNAILGYKEWLYSASVHVEGSVLKERSKHEEPQMSISMEKGKHVQAMGVVEDFIYLTCGLSPSIIEIWLRGTQRKVGRLSAGSKITCLLTANDMVLCGTETGLIKGWIPL</sequence>
<keyword evidence="1 3" id="KW-0853">WD repeat</keyword>
<dbReference type="InParanoid" id="A0A2G5F034"/>
<feature type="domain" description="Putative E3 ubiquitin-protein ligase LIN ARM repeats" evidence="7">
    <location>
        <begin position="520"/>
        <end position="680"/>
    </location>
</feature>
<gene>
    <name evidence="8" type="ORF">AQUCO_00300721v1</name>
</gene>
<keyword evidence="2" id="KW-0677">Repeat</keyword>
<dbReference type="FunCoup" id="A0A2G5F034">
    <property type="interactions" value="1060"/>
</dbReference>
<dbReference type="InterPro" id="IPR011989">
    <property type="entry name" value="ARM-like"/>
</dbReference>
<accession>A0A2G5F034</accession>
<dbReference type="InterPro" id="IPR055566">
    <property type="entry name" value="ARM_LIN"/>
</dbReference>
<dbReference type="InterPro" id="IPR019775">
    <property type="entry name" value="WD40_repeat_CS"/>
</dbReference>
<evidence type="ECO:0000256" key="2">
    <source>
        <dbReference type="ARBA" id="ARBA00022737"/>
    </source>
</evidence>
<dbReference type="STRING" id="218851.A0A2G5F034"/>
<dbReference type="InterPro" id="IPR015943">
    <property type="entry name" value="WD40/YVTN_repeat-like_dom_sf"/>
</dbReference>
<dbReference type="InterPro" id="IPR056514">
    <property type="entry name" value="ARM_LIN_2nd"/>
</dbReference>
<dbReference type="PANTHER" id="PTHR35549:SF2">
    <property type="entry name" value="TRANSDUCIN_WD40 REPEAT-LIKE SUPERFAMILY PROTEIN"/>
    <property type="match status" value="1"/>
</dbReference>
<dbReference type="Pfam" id="PF23654">
    <property type="entry name" value="ARM_LIN_2nd"/>
    <property type="match status" value="1"/>
</dbReference>
<dbReference type="Pfam" id="PF23568">
    <property type="entry name" value="ARM_LIN"/>
    <property type="match status" value="1"/>
</dbReference>
<dbReference type="PROSITE" id="PS00678">
    <property type="entry name" value="WD_REPEATS_1"/>
    <property type="match status" value="1"/>
</dbReference>
<evidence type="ECO:0000259" key="5">
    <source>
        <dbReference type="Pfam" id="PF23568"/>
    </source>
</evidence>
<dbReference type="EMBL" id="KZ305020">
    <property type="protein sequence ID" value="PIA61364.1"/>
    <property type="molecule type" value="Genomic_DNA"/>
</dbReference>
<reference evidence="8 9" key="1">
    <citation type="submission" date="2017-09" db="EMBL/GenBank/DDBJ databases">
        <title>WGS assembly of Aquilegia coerulea Goldsmith.</title>
        <authorList>
            <person name="Hodges S."/>
            <person name="Kramer E."/>
            <person name="Nordborg M."/>
            <person name="Tomkins J."/>
            <person name="Borevitz J."/>
            <person name="Derieg N."/>
            <person name="Yan J."/>
            <person name="Mihaltcheva S."/>
            <person name="Hayes R.D."/>
            <person name="Rokhsar D."/>
        </authorList>
    </citation>
    <scope>NUCLEOTIDE SEQUENCE [LARGE SCALE GENOMIC DNA]</scope>
    <source>
        <strain evidence="9">cv. Goldsmith</strain>
    </source>
</reference>
<dbReference type="PROSITE" id="PS50082">
    <property type="entry name" value="WD_REPEATS_2"/>
    <property type="match status" value="2"/>
</dbReference>
<keyword evidence="9" id="KW-1185">Reference proteome</keyword>
<dbReference type="InterPro" id="IPR056512">
    <property type="entry name" value="LIN_N"/>
</dbReference>
<protein>
    <submittedName>
        <fullName evidence="8">Uncharacterized protein</fullName>
    </submittedName>
</protein>
<dbReference type="PROSITE" id="PS50294">
    <property type="entry name" value="WD_REPEATS_REGION"/>
    <property type="match status" value="1"/>
</dbReference>
<dbReference type="Pfam" id="PF23628">
    <property type="entry name" value="ARM_LIN_C"/>
    <property type="match status" value="1"/>
</dbReference>
<evidence type="ECO:0000256" key="3">
    <source>
        <dbReference type="PROSITE-ProRule" id="PRU00221"/>
    </source>
</evidence>
<feature type="repeat" description="WD" evidence="3">
    <location>
        <begin position="1076"/>
        <end position="1098"/>
    </location>
</feature>
<dbReference type="Gene3D" id="2.130.10.10">
    <property type="entry name" value="YVTN repeat-like/Quinoprotein amine dehydrogenase"/>
    <property type="match status" value="1"/>
</dbReference>
<feature type="compositionally biased region" description="Polar residues" evidence="4">
    <location>
        <begin position="340"/>
        <end position="358"/>
    </location>
</feature>
<feature type="domain" description="Putative E3 ubiquitin-protein ligase LIN ARM-like" evidence="6">
    <location>
        <begin position="682"/>
        <end position="1037"/>
    </location>
</feature>
<organism evidence="8 9">
    <name type="scientific">Aquilegia coerulea</name>
    <name type="common">Rocky mountain columbine</name>
    <dbReference type="NCBI Taxonomy" id="218851"/>
    <lineage>
        <taxon>Eukaryota</taxon>
        <taxon>Viridiplantae</taxon>
        <taxon>Streptophyta</taxon>
        <taxon>Embryophyta</taxon>
        <taxon>Tracheophyta</taxon>
        <taxon>Spermatophyta</taxon>
        <taxon>Magnoliopsida</taxon>
        <taxon>Ranunculales</taxon>
        <taxon>Ranunculaceae</taxon>
        <taxon>Thalictroideae</taxon>
        <taxon>Aquilegia</taxon>
    </lineage>
</organism>
<evidence type="ECO:0000313" key="9">
    <source>
        <dbReference type="Proteomes" id="UP000230069"/>
    </source>
</evidence>
<dbReference type="SUPFAM" id="SSF50978">
    <property type="entry name" value="WD40 repeat-like"/>
    <property type="match status" value="1"/>
</dbReference>
<evidence type="ECO:0000313" key="8">
    <source>
        <dbReference type="EMBL" id="PIA61364.1"/>
    </source>
</evidence>
<dbReference type="InterPro" id="IPR036322">
    <property type="entry name" value="WD40_repeat_dom_sf"/>
</dbReference>
<dbReference type="InterPro" id="IPR001680">
    <property type="entry name" value="WD40_rpt"/>
</dbReference>
<feature type="domain" description="Putative E3 ubiquitin-protein ligase LIN N-terminal" evidence="5">
    <location>
        <begin position="25"/>
        <end position="215"/>
    </location>
</feature>
<dbReference type="PANTHER" id="PTHR35549">
    <property type="entry name" value="OS04G0584500 PROTEIN"/>
    <property type="match status" value="1"/>
</dbReference>
<dbReference type="Pfam" id="PF00400">
    <property type="entry name" value="WD40"/>
    <property type="match status" value="1"/>
</dbReference>
<evidence type="ECO:0000256" key="1">
    <source>
        <dbReference type="ARBA" id="ARBA00022574"/>
    </source>
</evidence>
<dbReference type="Proteomes" id="UP000230069">
    <property type="component" value="Unassembled WGS sequence"/>
</dbReference>
<evidence type="ECO:0000259" key="7">
    <source>
        <dbReference type="Pfam" id="PF23654"/>
    </source>
</evidence>
<proteinExistence type="predicted"/>
<dbReference type="Gene3D" id="1.25.10.10">
    <property type="entry name" value="Leucine-rich Repeat Variant"/>
    <property type="match status" value="1"/>
</dbReference>
<dbReference type="SUPFAM" id="SSF48371">
    <property type="entry name" value="ARM repeat"/>
    <property type="match status" value="1"/>
</dbReference>